<dbReference type="AlphaFoldDB" id="A0A8J5K3R9"/>
<dbReference type="CDD" id="cd04301">
    <property type="entry name" value="NAT_SF"/>
    <property type="match status" value="1"/>
</dbReference>
<comment type="caution">
    <text evidence="4">The sequence shown here is derived from an EMBL/GenBank/DDBJ whole genome shotgun (WGS) entry which is preliminary data.</text>
</comment>
<evidence type="ECO:0000313" key="4">
    <source>
        <dbReference type="EMBL" id="KAG7166525.1"/>
    </source>
</evidence>
<organism evidence="4 5">
    <name type="scientific">Homarus americanus</name>
    <name type="common">American lobster</name>
    <dbReference type="NCBI Taxonomy" id="6706"/>
    <lineage>
        <taxon>Eukaryota</taxon>
        <taxon>Metazoa</taxon>
        <taxon>Ecdysozoa</taxon>
        <taxon>Arthropoda</taxon>
        <taxon>Crustacea</taxon>
        <taxon>Multicrustacea</taxon>
        <taxon>Malacostraca</taxon>
        <taxon>Eumalacostraca</taxon>
        <taxon>Eucarida</taxon>
        <taxon>Decapoda</taxon>
        <taxon>Pleocyemata</taxon>
        <taxon>Astacidea</taxon>
        <taxon>Nephropoidea</taxon>
        <taxon>Nephropidae</taxon>
        <taxon>Homarus</taxon>
    </lineage>
</organism>
<keyword evidence="2" id="KW-0812">Transmembrane</keyword>
<keyword evidence="5" id="KW-1185">Reference proteome</keyword>
<feature type="transmembrane region" description="Helical" evidence="2">
    <location>
        <begin position="64"/>
        <end position="84"/>
    </location>
</feature>
<keyword evidence="2" id="KW-0472">Membrane</keyword>
<dbReference type="GO" id="GO:0008080">
    <property type="term" value="F:N-acetyltransferase activity"/>
    <property type="evidence" value="ECO:0007669"/>
    <property type="project" value="InterPro"/>
</dbReference>
<evidence type="ECO:0000256" key="1">
    <source>
        <dbReference type="ARBA" id="ARBA00022679"/>
    </source>
</evidence>
<dbReference type="PANTHER" id="PTHR13947:SF37">
    <property type="entry name" value="LD18367P"/>
    <property type="match status" value="1"/>
</dbReference>
<name>A0A8J5K3R9_HOMAM</name>
<dbReference type="InterPro" id="IPR016181">
    <property type="entry name" value="Acyl_CoA_acyltransferase"/>
</dbReference>
<evidence type="ECO:0000256" key="2">
    <source>
        <dbReference type="SAM" id="Phobius"/>
    </source>
</evidence>
<dbReference type="InterPro" id="IPR000182">
    <property type="entry name" value="GNAT_dom"/>
</dbReference>
<keyword evidence="2" id="KW-1133">Transmembrane helix</keyword>
<dbReference type="SUPFAM" id="SSF55729">
    <property type="entry name" value="Acyl-CoA N-acyltransferases (Nat)"/>
    <property type="match status" value="1"/>
</dbReference>
<proteinExistence type="predicted"/>
<dbReference type="InterPro" id="IPR050769">
    <property type="entry name" value="NAT_camello-type"/>
</dbReference>
<dbReference type="PANTHER" id="PTHR13947">
    <property type="entry name" value="GNAT FAMILY N-ACETYLTRANSFERASE"/>
    <property type="match status" value="1"/>
</dbReference>
<gene>
    <name evidence="4" type="primary">Nat8-L</name>
    <name evidence="4" type="ORF">Hamer_G005640</name>
</gene>
<reference evidence="4" key="1">
    <citation type="journal article" date="2021" name="Sci. Adv.">
        <title>The American lobster genome reveals insights on longevity, neural, and immune adaptations.</title>
        <authorList>
            <person name="Polinski J.M."/>
            <person name="Zimin A.V."/>
            <person name="Clark K.F."/>
            <person name="Kohn A.B."/>
            <person name="Sadowski N."/>
            <person name="Timp W."/>
            <person name="Ptitsyn A."/>
            <person name="Khanna P."/>
            <person name="Romanova D.Y."/>
            <person name="Williams P."/>
            <person name="Greenwood S.J."/>
            <person name="Moroz L.L."/>
            <person name="Walt D.R."/>
            <person name="Bodnar A.G."/>
        </authorList>
    </citation>
    <scope>NUCLEOTIDE SEQUENCE</scope>
    <source>
        <strain evidence="4">GMGI-L3</strain>
    </source>
</reference>
<dbReference type="Gene3D" id="3.40.630.30">
    <property type="match status" value="1"/>
</dbReference>
<evidence type="ECO:0000259" key="3">
    <source>
        <dbReference type="PROSITE" id="PS51186"/>
    </source>
</evidence>
<dbReference type="EMBL" id="JAHLQT010022531">
    <property type="protein sequence ID" value="KAG7166525.1"/>
    <property type="molecule type" value="Genomic_DNA"/>
</dbReference>
<dbReference type="Proteomes" id="UP000747542">
    <property type="component" value="Unassembled WGS sequence"/>
</dbReference>
<protein>
    <submittedName>
        <fullName evidence="4">N-acetyltransferase 8-like</fullName>
    </submittedName>
</protein>
<sequence length="262" mass="30441">MREEFPPVCVIRPYRKGDEVTIQEIMTEATMETVGEFFWAAVMSEVFPQVALLAIAVSFIGLGIPFYFCLFGIPVAIIIIYVAMELHEDLNNITRIYMQYPDTGFWVAEVLEVSEANELNMLMNKTKKVEYEFLTEAQLEAKDIDLEGQRRHIVGTVAITKSLRGGSKAWLRRMAVKKMYRRRGIAMGLLDEVIQFCTDRCYEEIELITTECHYKARELYYKRGFEARHTYFKYYLNVQQPMYLFSLPLKPPEAELSEISAS</sequence>
<dbReference type="Pfam" id="PF00583">
    <property type="entry name" value="Acetyltransf_1"/>
    <property type="match status" value="1"/>
</dbReference>
<feature type="domain" description="N-acetyltransferase" evidence="3">
    <location>
        <begin position="108"/>
        <end position="250"/>
    </location>
</feature>
<keyword evidence="1" id="KW-0808">Transferase</keyword>
<evidence type="ECO:0000313" key="5">
    <source>
        <dbReference type="Proteomes" id="UP000747542"/>
    </source>
</evidence>
<feature type="transmembrane region" description="Helical" evidence="2">
    <location>
        <begin position="37"/>
        <end position="57"/>
    </location>
</feature>
<dbReference type="PROSITE" id="PS51186">
    <property type="entry name" value="GNAT"/>
    <property type="match status" value="1"/>
</dbReference>
<accession>A0A8J5K3R9</accession>